<gene>
    <name evidence="1" type="ORF">Tco_1112393</name>
</gene>
<evidence type="ECO:0000313" key="1">
    <source>
        <dbReference type="EMBL" id="GJU02055.1"/>
    </source>
</evidence>
<organism evidence="1 2">
    <name type="scientific">Tanacetum coccineum</name>
    <dbReference type="NCBI Taxonomy" id="301880"/>
    <lineage>
        <taxon>Eukaryota</taxon>
        <taxon>Viridiplantae</taxon>
        <taxon>Streptophyta</taxon>
        <taxon>Embryophyta</taxon>
        <taxon>Tracheophyta</taxon>
        <taxon>Spermatophyta</taxon>
        <taxon>Magnoliopsida</taxon>
        <taxon>eudicotyledons</taxon>
        <taxon>Gunneridae</taxon>
        <taxon>Pentapetalae</taxon>
        <taxon>asterids</taxon>
        <taxon>campanulids</taxon>
        <taxon>Asterales</taxon>
        <taxon>Asteraceae</taxon>
        <taxon>Asteroideae</taxon>
        <taxon>Anthemideae</taxon>
        <taxon>Anthemidinae</taxon>
        <taxon>Tanacetum</taxon>
    </lineage>
</organism>
<dbReference type="EMBL" id="BQNB010021022">
    <property type="protein sequence ID" value="GJU02055.1"/>
    <property type="molecule type" value="Genomic_DNA"/>
</dbReference>
<keyword evidence="2" id="KW-1185">Reference proteome</keyword>
<reference evidence="1" key="2">
    <citation type="submission" date="2022-01" db="EMBL/GenBank/DDBJ databases">
        <authorList>
            <person name="Yamashiro T."/>
            <person name="Shiraishi A."/>
            <person name="Satake H."/>
            <person name="Nakayama K."/>
        </authorList>
    </citation>
    <scope>NUCLEOTIDE SEQUENCE</scope>
</reference>
<sequence length="101" mass="11220">MHVDDRDTCCDQEGWIKRSESKNIQSNLKGGFLRLECGAQSVVATANPPEGILRIRVLHHIADSDCIGLLRIRALKDTANSDTIGFIANSDVKEICKFKNH</sequence>
<comment type="caution">
    <text evidence="1">The sequence shown here is derived from an EMBL/GenBank/DDBJ whole genome shotgun (WGS) entry which is preliminary data.</text>
</comment>
<evidence type="ECO:0000313" key="2">
    <source>
        <dbReference type="Proteomes" id="UP001151760"/>
    </source>
</evidence>
<dbReference type="Proteomes" id="UP001151760">
    <property type="component" value="Unassembled WGS sequence"/>
</dbReference>
<protein>
    <submittedName>
        <fullName evidence="1">Uncharacterized protein</fullName>
    </submittedName>
</protein>
<reference evidence="1" key="1">
    <citation type="journal article" date="2022" name="Int. J. Mol. Sci.">
        <title>Draft Genome of Tanacetum Coccineum: Genomic Comparison of Closely Related Tanacetum-Family Plants.</title>
        <authorList>
            <person name="Yamashiro T."/>
            <person name="Shiraishi A."/>
            <person name="Nakayama K."/>
            <person name="Satake H."/>
        </authorList>
    </citation>
    <scope>NUCLEOTIDE SEQUENCE</scope>
</reference>
<proteinExistence type="predicted"/>
<name>A0ABQ5IPB5_9ASTR</name>
<accession>A0ABQ5IPB5</accession>